<dbReference type="Pfam" id="PF04087">
    <property type="entry name" value="DUF389"/>
    <property type="match status" value="1"/>
</dbReference>
<evidence type="ECO:0008006" key="5">
    <source>
        <dbReference type="Google" id="ProtNLM"/>
    </source>
</evidence>
<sequence length="343" mass="36776">MRFLQIFIPENADGNFDDLLEGQKVLGTWRDDTSDQRIVLHLLVPAEATEPIMDRFEEAFGKYEGFCIVVLPVEAVLPRPDVTKETEQNTDADDGSDQEGTSDSGRVSREELYSEITETLGIDRVFLAMTILSSVVAAVGLLRDDVAVIIGAMVIAPLLGPNVAMSLATTLGDLALLRRALLTNVVGVTVTLLVALGIGIMLEVDPTIPAIQSRTEVNLGDLTLALAAGAAGTFAFTRGMSSAVIGVMVAVALMPPLVTFGMLFAEGAYRSAAGAMMLVMANVVSVNLTGVATFIAQGVRPRSWWEEEQARRSTRIAIAIWVTLLIALIAILLVYQNNETLIN</sequence>
<feature type="transmembrane region" description="Helical" evidence="2">
    <location>
        <begin position="316"/>
        <end position="335"/>
    </location>
</feature>
<evidence type="ECO:0000256" key="2">
    <source>
        <dbReference type="SAM" id="Phobius"/>
    </source>
</evidence>
<comment type="caution">
    <text evidence="3">The sequence shown here is derived from an EMBL/GenBank/DDBJ whole genome shotgun (WGS) entry which is preliminary data.</text>
</comment>
<reference evidence="3 4" key="1">
    <citation type="submission" date="2019-02" db="EMBL/GenBank/DDBJ databases">
        <title>Deep-cultivation of Planctomycetes and their phenomic and genomic characterization uncovers novel biology.</title>
        <authorList>
            <person name="Wiegand S."/>
            <person name="Jogler M."/>
            <person name="Boedeker C."/>
            <person name="Pinto D."/>
            <person name="Vollmers J."/>
            <person name="Rivas-Marin E."/>
            <person name="Kohn T."/>
            <person name="Peeters S.H."/>
            <person name="Heuer A."/>
            <person name="Rast P."/>
            <person name="Oberbeckmann S."/>
            <person name="Bunk B."/>
            <person name="Jeske O."/>
            <person name="Meyerdierks A."/>
            <person name="Storesund J.E."/>
            <person name="Kallscheuer N."/>
            <person name="Luecker S."/>
            <person name="Lage O.M."/>
            <person name="Pohl T."/>
            <person name="Merkel B.J."/>
            <person name="Hornburger P."/>
            <person name="Mueller R.-W."/>
            <person name="Bruemmer F."/>
            <person name="Labrenz M."/>
            <person name="Spormann A.M."/>
            <person name="Op Den Camp H."/>
            <person name="Overmann J."/>
            <person name="Amann R."/>
            <person name="Jetten M.S.M."/>
            <person name="Mascher T."/>
            <person name="Medema M.H."/>
            <person name="Devos D.P."/>
            <person name="Kaster A.-K."/>
            <person name="Ovreas L."/>
            <person name="Rohde M."/>
            <person name="Galperin M.Y."/>
            <person name="Jogler C."/>
        </authorList>
    </citation>
    <scope>NUCLEOTIDE SEQUENCE [LARGE SCALE GENOMIC DNA]</scope>
    <source>
        <strain evidence="3 4">V7</strain>
    </source>
</reference>
<name>A0A5C6FXX1_9PLAN</name>
<feature type="transmembrane region" description="Helical" evidence="2">
    <location>
        <begin position="180"/>
        <end position="202"/>
    </location>
</feature>
<feature type="compositionally biased region" description="Acidic residues" evidence="1">
    <location>
        <begin position="88"/>
        <end position="97"/>
    </location>
</feature>
<evidence type="ECO:0000313" key="4">
    <source>
        <dbReference type="Proteomes" id="UP000316476"/>
    </source>
</evidence>
<proteinExistence type="predicted"/>
<dbReference type="NCBIfam" id="TIGR00341">
    <property type="entry name" value="TIGR00341 family protein"/>
    <property type="match status" value="1"/>
</dbReference>
<dbReference type="RefSeq" id="WP_146413767.1">
    <property type="nucleotide sequence ID" value="NZ_SJPZ01000001.1"/>
</dbReference>
<feature type="transmembrane region" description="Helical" evidence="2">
    <location>
        <begin position="243"/>
        <end position="265"/>
    </location>
</feature>
<evidence type="ECO:0000313" key="3">
    <source>
        <dbReference type="EMBL" id="TWU67341.1"/>
    </source>
</evidence>
<dbReference type="Proteomes" id="UP000316476">
    <property type="component" value="Unassembled WGS sequence"/>
</dbReference>
<feature type="transmembrane region" description="Helical" evidence="2">
    <location>
        <begin position="271"/>
        <end position="295"/>
    </location>
</feature>
<dbReference type="EMBL" id="SJPZ01000001">
    <property type="protein sequence ID" value="TWU67341.1"/>
    <property type="molecule type" value="Genomic_DNA"/>
</dbReference>
<gene>
    <name evidence="3" type="ORF">V7x_29150</name>
</gene>
<feature type="region of interest" description="Disordered" evidence="1">
    <location>
        <begin position="81"/>
        <end position="108"/>
    </location>
</feature>
<organism evidence="3 4">
    <name type="scientific">Crateriforma conspicua</name>
    <dbReference type="NCBI Taxonomy" id="2527996"/>
    <lineage>
        <taxon>Bacteria</taxon>
        <taxon>Pseudomonadati</taxon>
        <taxon>Planctomycetota</taxon>
        <taxon>Planctomycetia</taxon>
        <taxon>Planctomycetales</taxon>
        <taxon>Planctomycetaceae</taxon>
        <taxon>Crateriforma</taxon>
    </lineage>
</organism>
<keyword evidence="2" id="KW-1133">Transmembrane helix</keyword>
<protein>
    <recommendedName>
        <fullName evidence="5">TIGR00341 family protein</fullName>
    </recommendedName>
</protein>
<accession>A0A5C6FXX1</accession>
<keyword evidence="2" id="KW-0812">Transmembrane</keyword>
<dbReference type="AlphaFoldDB" id="A0A5C6FXX1"/>
<feature type="transmembrane region" description="Helical" evidence="2">
    <location>
        <begin position="217"/>
        <end position="236"/>
    </location>
</feature>
<evidence type="ECO:0000256" key="1">
    <source>
        <dbReference type="SAM" id="MobiDB-lite"/>
    </source>
</evidence>
<dbReference type="PANTHER" id="PTHR20992">
    <property type="entry name" value="AT15442P-RELATED"/>
    <property type="match status" value="1"/>
</dbReference>
<dbReference type="PANTHER" id="PTHR20992:SF9">
    <property type="entry name" value="AT15442P-RELATED"/>
    <property type="match status" value="1"/>
</dbReference>
<feature type="transmembrane region" description="Helical" evidence="2">
    <location>
        <begin position="148"/>
        <end position="168"/>
    </location>
</feature>
<feature type="transmembrane region" description="Helical" evidence="2">
    <location>
        <begin position="125"/>
        <end position="142"/>
    </location>
</feature>
<dbReference type="OrthoDB" id="9790659at2"/>
<keyword evidence="2" id="KW-0472">Membrane</keyword>
<dbReference type="InterPro" id="IPR005240">
    <property type="entry name" value="DUF389"/>
</dbReference>